<feature type="transmembrane region" description="Helical" evidence="2">
    <location>
        <begin position="55"/>
        <end position="75"/>
    </location>
</feature>
<evidence type="ECO:0000259" key="3">
    <source>
        <dbReference type="PROSITE" id="PS50850"/>
    </source>
</evidence>
<organism evidence="4 5">
    <name type="scientific">Saccoglossus kowalevskii</name>
    <name type="common">Acorn worm</name>
    <dbReference type="NCBI Taxonomy" id="10224"/>
    <lineage>
        <taxon>Eukaryota</taxon>
        <taxon>Metazoa</taxon>
        <taxon>Hemichordata</taxon>
        <taxon>Enteropneusta</taxon>
        <taxon>Harrimaniidae</taxon>
        <taxon>Saccoglossus</taxon>
    </lineage>
</organism>
<dbReference type="PANTHER" id="PTHR11360:SF284">
    <property type="entry name" value="EG:103B4.3 PROTEIN-RELATED"/>
    <property type="match status" value="1"/>
</dbReference>
<dbReference type="RefSeq" id="XP_002735801.1">
    <property type="nucleotide sequence ID" value="XM_002735755.2"/>
</dbReference>
<dbReference type="PROSITE" id="PS50850">
    <property type="entry name" value="MFS"/>
    <property type="match status" value="1"/>
</dbReference>
<feature type="transmembrane region" description="Helical" evidence="2">
    <location>
        <begin position="143"/>
        <end position="164"/>
    </location>
</feature>
<evidence type="ECO:0000256" key="1">
    <source>
        <dbReference type="ARBA" id="ARBA00004141"/>
    </source>
</evidence>
<evidence type="ECO:0000313" key="4">
    <source>
        <dbReference type="Proteomes" id="UP000694865"/>
    </source>
</evidence>
<evidence type="ECO:0000313" key="5">
    <source>
        <dbReference type="RefSeq" id="XP_002735801.1"/>
    </source>
</evidence>
<accession>A0ABM0GRM7</accession>
<dbReference type="CDD" id="cd17352">
    <property type="entry name" value="MFS_MCT_SLC16"/>
    <property type="match status" value="1"/>
</dbReference>
<dbReference type="InterPro" id="IPR011701">
    <property type="entry name" value="MFS"/>
</dbReference>
<keyword evidence="2" id="KW-0812">Transmembrane</keyword>
<dbReference type="GeneID" id="100367676"/>
<feature type="transmembrane region" description="Helical" evidence="2">
    <location>
        <begin position="397"/>
        <end position="416"/>
    </location>
</feature>
<sequence>MVSSQLTQPLDGGWGWCVVFGTFLCLTVTMGVTFSYGVLFVAFVNAFGQSKSDTAWTGSIFTLVFVISMSFGNALREKIGHRLTVIVGGVVASIGLLTSSFATHLHQLYFTYGVLVAVGCGMATTCALDIIPKYFKKRYPLAMGLALSGSGVGQVVFSLSYQVMINFYGWRGMLLILSAFVLHICVSGCLFRPLKPVRVEVHQTKDEVACVTNADNTYMQVADTVTEEDSSHITEMTRHPRIVQCNQKCCVYVKSFLACIVDVSLLRKPVFLLHMLISICYGWNYGTVSLHMLKHTTDIGIDANMGSYLLALMGGVQLLVRPISGAIGNLLNSRSYIAFSMSSMCCAVATIGIIYLTSFAGQIFCYCMYGMGIAGFITLNLIVLIQFNGRNRFGHAVSMLFQVSGITTLLVSPFAGRLRDKYGVYTQAFWIAAAVSMLGSILSLLLPVVDKLWNKRNARHITRTSAENVYSE</sequence>
<dbReference type="InterPro" id="IPR036259">
    <property type="entry name" value="MFS_trans_sf"/>
</dbReference>
<feature type="transmembrane region" description="Helical" evidence="2">
    <location>
        <begin position="363"/>
        <end position="385"/>
    </location>
</feature>
<protein>
    <submittedName>
        <fullName evidence="5">Monocarboxylate transporter 12-like</fullName>
    </submittedName>
</protein>
<dbReference type="InterPro" id="IPR050327">
    <property type="entry name" value="Proton-linked_MCT"/>
</dbReference>
<keyword evidence="4" id="KW-1185">Reference proteome</keyword>
<dbReference type="Gene3D" id="1.20.1250.20">
    <property type="entry name" value="MFS general substrate transporter like domains"/>
    <property type="match status" value="2"/>
</dbReference>
<reference evidence="5" key="1">
    <citation type="submission" date="2025-08" db="UniProtKB">
        <authorList>
            <consortium name="RefSeq"/>
        </authorList>
    </citation>
    <scope>IDENTIFICATION</scope>
    <source>
        <tissue evidence="5">Testes</tissue>
    </source>
</reference>
<keyword evidence="2" id="KW-0472">Membrane</keyword>
<dbReference type="Pfam" id="PF07690">
    <property type="entry name" value="MFS_1"/>
    <property type="match status" value="1"/>
</dbReference>
<keyword evidence="2" id="KW-1133">Transmembrane helix</keyword>
<proteinExistence type="predicted"/>
<feature type="transmembrane region" description="Helical" evidence="2">
    <location>
        <begin position="336"/>
        <end position="357"/>
    </location>
</feature>
<feature type="transmembrane region" description="Helical" evidence="2">
    <location>
        <begin position="305"/>
        <end position="324"/>
    </location>
</feature>
<feature type="transmembrane region" description="Helical" evidence="2">
    <location>
        <begin position="82"/>
        <end position="103"/>
    </location>
</feature>
<dbReference type="InterPro" id="IPR020846">
    <property type="entry name" value="MFS_dom"/>
</dbReference>
<comment type="subcellular location">
    <subcellularLocation>
        <location evidence="1">Membrane</location>
        <topology evidence="1">Multi-pass membrane protein</topology>
    </subcellularLocation>
</comment>
<dbReference type="SUPFAM" id="SSF103473">
    <property type="entry name" value="MFS general substrate transporter"/>
    <property type="match status" value="1"/>
</dbReference>
<gene>
    <name evidence="5" type="primary">LOC100367676</name>
</gene>
<feature type="domain" description="Major facilitator superfamily (MFS) profile" evidence="3">
    <location>
        <begin position="1"/>
        <end position="451"/>
    </location>
</feature>
<feature type="transmembrane region" description="Helical" evidence="2">
    <location>
        <begin position="170"/>
        <end position="191"/>
    </location>
</feature>
<dbReference type="Proteomes" id="UP000694865">
    <property type="component" value="Unplaced"/>
</dbReference>
<feature type="transmembrane region" description="Helical" evidence="2">
    <location>
        <begin position="12"/>
        <end position="43"/>
    </location>
</feature>
<name>A0ABM0GRM7_SACKO</name>
<feature type="transmembrane region" description="Helical" evidence="2">
    <location>
        <begin position="428"/>
        <end position="449"/>
    </location>
</feature>
<feature type="transmembrane region" description="Helical" evidence="2">
    <location>
        <begin position="270"/>
        <end position="293"/>
    </location>
</feature>
<dbReference type="PANTHER" id="PTHR11360">
    <property type="entry name" value="MONOCARBOXYLATE TRANSPORTER"/>
    <property type="match status" value="1"/>
</dbReference>
<feature type="transmembrane region" description="Helical" evidence="2">
    <location>
        <begin position="109"/>
        <end position="131"/>
    </location>
</feature>
<evidence type="ECO:0000256" key="2">
    <source>
        <dbReference type="SAM" id="Phobius"/>
    </source>
</evidence>